<dbReference type="EMBL" id="LDAU01000105">
    <property type="protein sequence ID" value="KRX05607.1"/>
    <property type="molecule type" value="Genomic_DNA"/>
</dbReference>
<comment type="caution">
    <text evidence="2">The sequence shown here is derived from an EMBL/GenBank/DDBJ whole genome shotgun (WGS) entry which is preliminary data.</text>
</comment>
<feature type="compositionally biased region" description="Polar residues" evidence="1">
    <location>
        <begin position="1"/>
        <end position="16"/>
    </location>
</feature>
<sequence length="240" mass="28274">MAFYQNQQQFNIPQNVNSPQNELQQQNQPNYPQLSPLPSQQTNNQQFQQQQNVNLYNENNNQQDGNLNQELQQYNNFQHKFYNFQLHSQQVSPNLENNINMQIGGNFAKRFEQVFKNSLNAQNQDQQELSGGAPFMDQFKKQFAQNLAQNMMNNILQEELQQSKQKILQTNQNQHGDQQSQAEADKSLFQKCCACLTLDFYKPYFNVTTDIVKDRLLYSFNPLNEGFFQLHNEYKPDLQI</sequence>
<evidence type="ECO:0000256" key="1">
    <source>
        <dbReference type="SAM" id="MobiDB-lite"/>
    </source>
</evidence>
<evidence type="ECO:0000313" key="2">
    <source>
        <dbReference type="EMBL" id="KRX05607.1"/>
    </source>
</evidence>
<feature type="region of interest" description="Disordered" evidence="1">
    <location>
        <begin position="1"/>
        <end position="48"/>
    </location>
</feature>
<dbReference type="Proteomes" id="UP000054937">
    <property type="component" value="Unassembled WGS sequence"/>
</dbReference>
<organism evidence="2 3">
    <name type="scientific">Pseudocohnilembus persalinus</name>
    <name type="common">Ciliate</name>
    <dbReference type="NCBI Taxonomy" id="266149"/>
    <lineage>
        <taxon>Eukaryota</taxon>
        <taxon>Sar</taxon>
        <taxon>Alveolata</taxon>
        <taxon>Ciliophora</taxon>
        <taxon>Intramacronucleata</taxon>
        <taxon>Oligohymenophorea</taxon>
        <taxon>Scuticociliatia</taxon>
        <taxon>Philasterida</taxon>
        <taxon>Pseudocohnilembidae</taxon>
        <taxon>Pseudocohnilembus</taxon>
    </lineage>
</organism>
<keyword evidence="3" id="KW-1185">Reference proteome</keyword>
<accession>A0A0V0QTT7</accession>
<dbReference type="InParanoid" id="A0A0V0QTT7"/>
<name>A0A0V0QTT7_PSEPJ</name>
<feature type="compositionally biased region" description="Low complexity" evidence="1">
    <location>
        <begin position="17"/>
        <end position="48"/>
    </location>
</feature>
<protein>
    <submittedName>
        <fullName evidence="2">Uncharacterized protein</fullName>
    </submittedName>
</protein>
<reference evidence="2 3" key="1">
    <citation type="journal article" date="2015" name="Sci. Rep.">
        <title>Genome of the facultative scuticociliatosis pathogen Pseudocohnilembus persalinus provides insight into its virulence through horizontal gene transfer.</title>
        <authorList>
            <person name="Xiong J."/>
            <person name="Wang G."/>
            <person name="Cheng J."/>
            <person name="Tian M."/>
            <person name="Pan X."/>
            <person name="Warren A."/>
            <person name="Jiang C."/>
            <person name="Yuan D."/>
            <person name="Miao W."/>
        </authorList>
    </citation>
    <scope>NUCLEOTIDE SEQUENCE [LARGE SCALE GENOMIC DNA]</scope>
    <source>
        <strain evidence="2">36N120E</strain>
    </source>
</reference>
<proteinExistence type="predicted"/>
<gene>
    <name evidence="2" type="ORF">PPERSA_09747</name>
</gene>
<evidence type="ECO:0000313" key="3">
    <source>
        <dbReference type="Proteomes" id="UP000054937"/>
    </source>
</evidence>
<dbReference type="AlphaFoldDB" id="A0A0V0QTT7"/>